<organism evidence="1">
    <name type="scientific">marine sediment metagenome</name>
    <dbReference type="NCBI Taxonomy" id="412755"/>
    <lineage>
        <taxon>unclassified sequences</taxon>
        <taxon>metagenomes</taxon>
        <taxon>ecological metagenomes</taxon>
    </lineage>
</organism>
<dbReference type="EMBL" id="BART01034048">
    <property type="protein sequence ID" value="GAH13913.1"/>
    <property type="molecule type" value="Genomic_DNA"/>
</dbReference>
<sequence length="85" mass="9934">MEMSERFMNFHGYKWAMRHPFRSNHDGGNTEIVFFQFLAQGYLHIRPEIAQVVIIVPEKEQAFIKGVRMCPPPWSPITSLIVNSQ</sequence>
<protein>
    <submittedName>
        <fullName evidence="1">Uncharacterized protein</fullName>
    </submittedName>
</protein>
<proteinExistence type="predicted"/>
<reference evidence="1" key="1">
    <citation type="journal article" date="2014" name="Front. Microbiol.">
        <title>High frequency of phylogenetically diverse reductive dehalogenase-homologous genes in deep subseafloor sedimentary metagenomes.</title>
        <authorList>
            <person name="Kawai M."/>
            <person name="Futagami T."/>
            <person name="Toyoda A."/>
            <person name="Takaki Y."/>
            <person name="Nishi S."/>
            <person name="Hori S."/>
            <person name="Arai W."/>
            <person name="Tsubouchi T."/>
            <person name="Morono Y."/>
            <person name="Uchiyama I."/>
            <person name="Ito T."/>
            <person name="Fujiyama A."/>
            <person name="Inagaki F."/>
            <person name="Takami H."/>
        </authorList>
    </citation>
    <scope>NUCLEOTIDE SEQUENCE</scope>
    <source>
        <strain evidence="1">Expedition CK06-06</strain>
    </source>
</reference>
<dbReference type="AlphaFoldDB" id="X1EZ94"/>
<feature type="non-terminal residue" evidence="1">
    <location>
        <position position="85"/>
    </location>
</feature>
<comment type="caution">
    <text evidence="1">The sequence shown here is derived from an EMBL/GenBank/DDBJ whole genome shotgun (WGS) entry which is preliminary data.</text>
</comment>
<evidence type="ECO:0000313" key="1">
    <source>
        <dbReference type="EMBL" id="GAH13913.1"/>
    </source>
</evidence>
<gene>
    <name evidence="1" type="ORF">S01H4_58313</name>
</gene>
<name>X1EZ94_9ZZZZ</name>
<accession>X1EZ94</accession>